<feature type="region of interest" description="Disordered" evidence="1">
    <location>
        <begin position="343"/>
        <end position="410"/>
    </location>
</feature>
<proteinExistence type="predicted"/>
<dbReference type="AlphaFoldDB" id="A0A9W4P5Z1"/>
<evidence type="ECO:0000256" key="1">
    <source>
        <dbReference type="SAM" id="MobiDB-lite"/>
    </source>
</evidence>
<keyword evidence="3" id="KW-1185">Reference proteome</keyword>
<dbReference type="Proteomes" id="UP001154252">
    <property type="component" value="Unassembled WGS sequence"/>
</dbReference>
<evidence type="ECO:0008006" key="4">
    <source>
        <dbReference type="Google" id="ProtNLM"/>
    </source>
</evidence>
<feature type="compositionally biased region" description="Polar residues" evidence="1">
    <location>
        <begin position="346"/>
        <end position="384"/>
    </location>
</feature>
<evidence type="ECO:0000313" key="3">
    <source>
        <dbReference type="Proteomes" id="UP001154252"/>
    </source>
</evidence>
<feature type="region of interest" description="Disordered" evidence="1">
    <location>
        <begin position="599"/>
        <end position="633"/>
    </location>
</feature>
<evidence type="ECO:0000313" key="2">
    <source>
        <dbReference type="EMBL" id="CAG8900611.1"/>
    </source>
</evidence>
<comment type="caution">
    <text evidence="2">The sequence shown here is derived from an EMBL/GenBank/DDBJ whole genome shotgun (WGS) entry which is preliminary data.</text>
</comment>
<name>A0A9W4P5Z1_9EURO</name>
<feature type="compositionally biased region" description="Low complexity" evidence="1">
    <location>
        <begin position="385"/>
        <end position="406"/>
    </location>
</feature>
<feature type="compositionally biased region" description="Low complexity" evidence="1">
    <location>
        <begin position="612"/>
        <end position="633"/>
    </location>
</feature>
<gene>
    <name evidence="2" type="ORF">PEGY_LOCUS6290</name>
</gene>
<accession>A0A9W4P5Z1</accession>
<reference evidence="2" key="1">
    <citation type="submission" date="2021-07" db="EMBL/GenBank/DDBJ databases">
        <authorList>
            <person name="Branca A.L. A."/>
        </authorList>
    </citation>
    <scope>NUCLEOTIDE SEQUENCE</scope>
</reference>
<dbReference type="OrthoDB" id="4364651at2759"/>
<dbReference type="EMBL" id="CAJVRC010000866">
    <property type="protein sequence ID" value="CAG8900611.1"/>
    <property type="molecule type" value="Genomic_DNA"/>
</dbReference>
<sequence length="655" mass="74731">MSRHNPHPSSHFTSTIAFSDYLTAIMPAHHHCNAHAGLPRVWLGWGELGNRKAQLQAEQNEYFEIHNSDFKLRHPDSRRRGWDVHLDVIRKSTRWIDWRIHKTGDKQQLVLPDFVRVEQVDSLLNFFYTGDYSVDEADLRYYSIKACPGGCVTCPQICQLLRIHLSMFRTALLLRITELQAIAFRRFRDLMDTAPAFVLQYAVHAVYSREPIPDGSNNFQITGLKSVKDYRPELVLPAVLRYCGYHRLNPQQITRHGKRVRVFGESEFTELRRKSPNFDRDLALGLWLDTIDITVPTIQFPGNSEPIRCLHPYMHTPLPPQVVDPRRSNYQYVTYLQPLPFKDFNDQQPSNTPTWTPSPVRTSTGSFVTPQTSLRSTQTRYSLRSTQMQSSSQSTQTRSSFNQSSQASVQQTPDLPYFTLEQTENLSFLDEALCDTTMDKINAQLPQEYSTGPADLNDIDWANTMDWSGADVPDIDFSELLNDDTLDLQLFDPSCLDVPIDMDLDLPGLNSSDPAGLPDIDFSGLTSQDSIHSSVLTQPQCMDSIFSMYDYVTVPQEINFLPEPLNSEMYTDSTASNLRNRQPIQAAVLSAQTPAQQQAVQSTPLLARGKSRTSVSRQSRVSRASAARQRQYSAQTRYNLRNRRSMIDLTEARFK</sequence>
<organism evidence="2 3">
    <name type="scientific">Penicillium egyptiacum</name>
    <dbReference type="NCBI Taxonomy" id="1303716"/>
    <lineage>
        <taxon>Eukaryota</taxon>
        <taxon>Fungi</taxon>
        <taxon>Dikarya</taxon>
        <taxon>Ascomycota</taxon>
        <taxon>Pezizomycotina</taxon>
        <taxon>Eurotiomycetes</taxon>
        <taxon>Eurotiomycetidae</taxon>
        <taxon>Eurotiales</taxon>
        <taxon>Aspergillaceae</taxon>
        <taxon>Penicillium</taxon>
    </lineage>
</organism>
<protein>
    <recommendedName>
        <fullName evidence="4">BTB domain-containing protein</fullName>
    </recommendedName>
</protein>